<feature type="transmembrane region" description="Helical" evidence="1">
    <location>
        <begin position="92"/>
        <end position="119"/>
    </location>
</feature>
<feature type="transmembrane region" description="Helical" evidence="1">
    <location>
        <begin position="29"/>
        <end position="48"/>
    </location>
</feature>
<keyword evidence="1" id="KW-1133">Transmembrane helix</keyword>
<sequence length="199" mass="21380">MTSVLRFVFATARRYASHPDPRVASANTIALLVASNQPFYPLYVLWAVRQDITPVWFTFFSTPFFLAVPALSRRSGVAGRALLPLTGIANTVLSAWLFGVASAVEIFLIPCAVIALLLFRPSERPVALALVGLALAAFLFLHEVYGAPMVGYTAQEYAALARLNAISAAMLTGFVALVFSNRLAEAEQSVEAVGDQKSG</sequence>
<protein>
    <submittedName>
        <fullName evidence="2">Uncharacterized protein</fullName>
    </submittedName>
</protein>
<evidence type="ECO:0000256" key="1">
    <source>
        <dbReference type="SAM" id="Phobius"/>
    </source>
</evidence>
<dbReference type="Proteomes" id="UP001055460">
    <property type="component" value="Plasmid pB"/>
</dbReference>
<dbReference type="EMBL" id="CP098809">
    <property type="protein sequence ID" value="USJ27513.1"/>
    <property type="molecule type" value="Genomic_DNA"/>
</dbReference>
<feature type="transmembrane region" description="Helical" evidence="1">
    <location>
        <begin position="157"/>
        <end position="179"/>
    </location>
</feature>
<keyword evidence="1" id="KW-0472">Membrane</keyword>
<evidence type="ECO:0000313" key="3">
    <source>
        <dbReference type="Proteomes" id="UP001055460"/>
    </source>
</evidence>
<dbReference type="AlphaFoldDB" id="A0A9Q8YF31"/>
<feature type="transmembrane region" description="Helical" evidence="1">
    <location>
        <begin position="55"/>
        <end position="72"/>
    </location>
</feature>
<keyword evidence="2" id="KW-0614">Plasmid</keyword>
<keyword evidence="1" id="KW-0812">Transmembrane</keyword>
<gene>
    <name evidence="2" type="ORF">NE863_34360</name>
</gene>
<geneLocation type="plasmid" evidence="2 3">
    <name>pB</name>
</geneLocation>
<feature type="transmembrane region" description="Helical" evidence="1">
    <location>
        <begin position="126"/>
        <end position="145"/>
    </location>
</feature>
<name>A0A9Q8YF31_ENSAD</name>
<reference evidence="2" key="1">
    <citation type="submission" date="2022-06" db="EMBL/GenBank/DDBJ databases">
        <title>Physiological and biochemical characterization and genomic elucidation of a strain of the genus Ensifer adhaerens M8 that combines arsenic oxidation and chromium reduction.</title>
        <authorList>
            <person name="Li X."/>
            <person name="Yu c."/>
        </authorList>
    </citation>
    <scope>NUCLEOTIDE SEQUENCE</scope>
    <source>
        <strain evidence="2">M8</strain>
        <plasmid evidence="2">pB</plasmid>
    </source>
</reference>
<accession>A0A9Q8YF31</accession>
<organism evidence="2 3">
    <name type="scientific">Ensifer adhaerens</name>
    <name type="common">Sinorhizobium morelense</name>
    <dbReference type="NCBI Taxonomy" id="106592"/>
    <lineage>
        <taxon>Bacteria</taxon>
        <taxon>Pseudomonadati</taxon>
        <taxon>Pseudomonadota</taxon>
        <taxon>Alphaproteobacteria</taxon>
        <taxon>Hyphomicrobiales</taxon>
        <taxon>Rhizobiaceae</taxon>
        <taxon>Sinorhizobium/Ensifer group</taxon>
        <taxon>Ensifer</taxon>
    </lineage>
</organism>
<evidence type="ECO:0000313" key="2">
    <source>
        <dbReference type="EMBL" id="USJ27513.1"/>
    </source>
</evidence>
<proteinExistence type="predicted"/>
<dbReference type="RefSeq" id="WP_252161107.1">
    <property type="nucleotide sequence ID" value="NZ_CP098809.1"/>
</dbReference>